<comment type="caution">
    <text evidence="8">The sequence shown here is derived from an EMBL/GenBank/DDBJ whole genome shotgun (WGS) entry which is preliminary data.</text>
</comment>
<keyword evidence="1" id="KW-1003">Cell membrane</keyword>
<keyword evidence="5" id="KW-0131">Cell cycle</keyword>
<reference evidence="8" key="1">
    <citation type="journal article" date="2014" name="Int. J. Syst. Evol. Microbiol.">
        <title>Complete genome sequence of Corynebacterium casei LMG S-19264T (=DSM 44701T), isolated from a smear-ripened cheese.</title>
        <authorList>
            <consortium name="US DOE Joint Genome Institute (JGI-PGF)"/>
            <person name="Walter F."/>
            <person name="Albersmeier A."/>
            <person name="Kalinowski J."/>
            <person name="Ruckert C."/>
        </authorList>
    </citation>
    <scope>NUCLEOTIDE SEQUENCE</scope>
    <source>
        <strain evidence="8">CGMCC 1.12785</strain>
    </source>
</reference>
<dbReference type="InterPro" id="IPR005548">
    <property type="entry name" value="Cell_div_FtsQ/DivIB_C"/>
</dbReference>
<keyword evidence="9" id="KW-1185">Reference proteome</keyword>
<evidence type="ECO:0000256" key="1">
    <source>
        <dbReference type="ARBA" id="ARBA00022475"/>
    </source>
</evidence>
<organism evidence="8 9">
    <name type="scientific">Sediminivirga luteola</name>
    <dbReference type="NCBI Taxonomy" id="1774748"/>
    <lineage>
        <taxon>Bacteria</taxon>
        <taxon>Bacillati</taxon>
        <taxon>Actinomycetota</taxon>
        <taxon>Actinomycetes</taxon>
        <taxon>Micrococcales</taxon>
        <taxon>Brevibacteriaceae</taxon>
        <taxon>Sediminivirga</taxon>
    </lineage>
</organism>
<protein>
    <recommendedName>
        <fullName evidence="7">Cell division protein FtsQ/DivIB C-terminal domain-containing protein</fullName>
    </recommendedName>
</protein>
<feature type="domain" description="Cell division protein FtsQ/DivIB C-terminal" evidence="7">
    <location>
        <begin position="125"/>
        <end position="234"/>
    </location>
</feature>
<dbReference type="AlphaFoldDB" id="A0A8J2TZM8"/>
<evidence type="ECO:0000256" key="3">
    <source>
        <dbReference type="ARBA" id="ARBA00022692"/>
    </source>
</evidence>
<dbReference type="PANTHER" id="PTHR37820:SF1">
    <property type="entry name" value="CELL DIVISION PROTEIN FTSQ"/>
    <property type="match status" value="1"/>
</dbReference>
<keyword evidence="6" id="KW-0472">Membrane</keyword>
<dbReference type="GO" id="GO:0051301">
    <property type="term" value="P:cell division"/>
    <property type="evidence" value="ECO:0007669"/>
    <property type="project" value="UniProtKB-KW"/>
</dbReference>
<evidence type="ECO:0000256" key="4">
    <source>
        <dbReference type="ARBA" id="ARBA00022989"/>
    </source>
</evidence>
<gene>
    <name evidence="8" type="ORF">GCM10011333_25210</name>
</gene>
<sequence length="245" mass="25960">MAEQIGPGEPANLTGRILERRRRRWRRWLIAAGVLVVLLALAAVAWFSPLLRLEQVRVTGAGRADAGAVEQSILDGYAGTPLPRLPLGRIAQDVLDSEPAVDRAEISYAGPRALRVTLREKVPVALIESGGSEFLVDAHGSSLGEPGEEDQDLPRIGIASGSGDGEAVAAVVRIVGALPQELRERVTGIAAPAPDRVELTLDDGTVVHWGGAEDGELKAEVTLMLLEREPETIDVSRPGTPVTTG</sequence>
<keyword evidence="3 6" id="KW-0812">Transmembrane</keyword>
<evidence type="ECO:0000256" key="2">
    <source>
        <dbReference type="ARBA" id="ARBA00022618"/>
    </source>
</evidence>
<evidence type="ECO:0000313" key="8">
    <source>
        <dbReference type="EMBL" id="GGA21066.1"/>
    </source>
</evidence>
<keyword evidence="2" id="KW-0132">Cell division</keyword>
<dbReference type="Pfam" id="PF03799">
    <property type="entry name" value="FtsQ_DivIB_C"/>
    <property type="match status" value="1"/>
</dbReference>
<feature type="transmembrane region" description="Helical" evidence="6">
    <location>
        <begin position="28"/>
        <end position="47"/>
    </location>
</feature>
<dbReference type="Proteomes" id="UP000616114">
    <property type="component" value="Unassembled WGS sequence"/>
</dbReference>
<keyword evidence="4 6" id="KW-1133">Transmembrane helix</keyword>
<dbReference type="InterPro" id="IPR050487">
    <property type="entry name" value="FtsQ_DivIB"/>
</dbReference>
<dbReference type="EMBL" id="BMFY01000011">
    <property type="protein sequence ID" value="GGA21066.1"/>
    <property type="molecule type" value="Genomic_DNA"/>
</dbReference>
<name>A0A8J2TZM8_9MICO</name>
<evidence type="ECO:0000259" key="7">
    <source>
        <dbReference type="Pfam" id="PF03799"/>
    </source>
</evidence>
<dbReference type="GO" id="GO:0005886">
    <property type="term" value="C:plasma membrane"/>
    <property type="evidence" value="ECO:0007669"/>
    <property type="project" value="TreeGrafter"/>
</dbReference>
<evidence type="ECO:0000256" key="6">
    <source>
        <dbReference type="SAM" id="Phobius"/>
    </source>
</evidence>
<evidence type="ECO:0000313" key="9">
    <source>
        <dbReference type="Proteomes" id="UP000616114"/>
    </source>
</evidence>
<dbReference type="PANTHER" id="PTHR37820">
    <property type="entry name" value="CELL DIVISION PROTEIN DIVIB"/>
    <property type="match status" value="1"/>
</dbReference>
<reference evidence="8" key="2">
    <citation type="submission" date="2020-09" db="EMBL/GenBank/DDBJ databases">
        <authorList>
            <person name="Sun Q."/>
            <person name="Zhou Y."/>
        </authorList>
    </citation>
    <scope>NUCLEOTIDE SEQUENCE</scope>
    <source>
        <strain evidence="8">CGMCC 1.12785</strain>
    </source>
</reference>
<evidence type="ECO:0000256" key="5">
    <source>
        <dbReference type="ARBA" id="ARBA00023306"/>
    </source>
</evidence>
<proteinExistence type="predicted"/>
<accession>A0A8J2TZM8</accession>
<dbReference type="RefSeq" id="WP_188551247.1">
    <property type="nucleotide sequence ID" value="NZ_BMFY01000011.1"/>
</dbReference>